<name>A0A9P1DUX5_9DINO</name>
<evidence type="ECO:0000313" key="2">
    <source>
        <dbReference type="EMBL" id="CAL1169321.1"/>
    </source>
</evidence>
<proteinExistence type="predicted"/>
<keyword evidence="3" id="KW-1185">Reference proteome</keyword>
<organism evidence="1">
    <name type="scientific">Cladocopium goreaui</name>
    <dbReference type="NCBI Taxonomy" id="2562237"/>
    <lineage>
        <taxon>Eukaryota</taxon>
        <taxon>Sar</taxon>
        <taxon>Alveolata</taxon>
        <taxon>Dinophyceae</taxon>
        <taxon>Suessiales</taxon>
        <taxon>Symbiodiniaceae</taxon>
        <taxon>Cladocopium</taxon>
    </lineage>
</organism>
<dbReference type="Proteomes" id="UP001152797">
    <property type="component" value="Unassembled WGS sequence"/>
</dbReference>
<accession>A0A9P1DUX5</accession>
<reference evidence="2" key="2">
    <citation type="submission" date="2024-04" db="EMBL/GenBank/DDBJ databases">
        <authorList>
            <person name="Chen Y."/>
            <person name="Shah S."/>
            <person name="Dougan E. K."/>
            <person name="Thang M."/>
            <person name="Chan C."/>
        </authorList>
    </citation>
    <scope>NUCLEOTIDE SEQUENCE [LARGE SCALE GENOMIC DNA]</scope>
</reference>
<reference evidence="1" key="1">
    <citation type="submission" date="2022-10" db="EMBL/GenBank/DDBJ databases">
        <authorList>
            <person name="Chen Y."/>
            <person name="Dougan E. K."/>
            <person name="Chan C."/>
            <person name="Rhodes N."/>
            <person name="Thang M."/>
        </authorList>
    </citation>
    <scope>NUCLEOTIDE SEQUENCE</scope>
</reference>
<evidence type="ECO:0000313" key="3">
    <source>
        <dbReference type="Proteomes" id="UP001152797"/>
    </source>
</evidence>
<dbReference type="EMBL" id="CAMXCT010006558">
    <property type="protein sequence ID" value="CAI4015946.1"/>
    <property type="molecule type" value="Genomic_DNA"/>
</dbReference>
<evidence type="ECO:0000313" key="1">
    <source>
        <dbReference type="EMBL" id="CAI4015946.1"/>
    </source>
</evidence>
<protein>
    <submittedName>
        <fullName evidence="1">Uncharacterized protein</fullName>
    </submittedName>
</protein>
<comment type="caution">
    <text evidence="1">The sequence shown here is derived from an EMBL/GenBank/DDBJ whole genome shotgun (WGS) entry which is preliminary data.</text>
</comment>
<gene>
    <name evidence="1" type="ORF">C1SCF055_LOCUS40733</name>
</gene>
<sequence>MIDTRATESQDLLNRSTYDSLARECFCNFGSYAWFAKARPSLKCKQGRKAWPTGQCGLCSTATACLGILGNCCSPKGGMPTPAKLLQPSRSSSFKNLQTYEYLGASLTALPLQMQLFFSKLGEALIVADLNVLAI</sequence>
<dbReference type="EMBL" id="CAMXCT020006558">
    <property type="protein sequence ID" value="CAL1169321.1"/>
    <property type="molecule type" value="Genomic_DNA"/>
</dbReference>
<dbReference type="EMBL" id="CAMXCT030006558">
    <property type="protein sequence ID" value="CAL4803258.1"/>
    <property type="molecule type" value="Genomic_DNA"/>
</dbReference>
<dbReference type="AlphaFoldDB" id="A0A9P1DUX5"/>